<dbReference type="EMBL" id="MK086009">
    <property type="protein sequence ID" value="QBX98859.1"/>
    <property type="molecule type" value="Genomic_DNA"/>
</dbReference>
<evidence type="ECO:0000259" key="2">
    <source>
        <dbReference type="SMART" id="SM00363"/>
    </source>
</evidence>
<dbReference type="AlphaFoldDB" id="A0A4D6C747"/>
<dbReference type="CDD" id="cd00165">
    <property type="entry name" value="S4"/>
    <property type="match status" value="1"/>
</dbReference>
<sequence length="313" mass="36838">MRRYRLSSLMLRAKANLCNKFFASKKASRKLTREVTNYRRLSHRFHTRKLFFSQKRVTLAMLKAFYGDTKLSQLKSQYRSLKNPRFSFLKSLECRVDVVLHNAGFFRSIWEAKQWISHGHVLLNGRIIHSPFQRMDLGYELSFNKLPERMKSLKNIFDRRISVPLEVIQKLSILEYLKGDSLKKINKELVLNSSGFLKLQKIRKAEALYNNKSLSLLHFLFVSGLEKDDLIINEVVKSCLADRKPFEVAEDKKNVSSRKKSKGVKYMIYHPWLKPSHLEIDYQRCRLVMTTSVCAIKSRAHLDTNLIYNLMEQ</sequence>
<organism evidence="3">
    <name type="scientific">Chloropicon sp. RCC4434</name>
    <dbReference type="NCBI Taxonomy" id="2565277"/>
    <lineage>
        <taxon>Eukaryota</taxon>
        <taxon>Viridiplantae</taxon>
        <taxon>Chlorophyta</taxon>
        <taxon>Chloropicophyceae</taxon>
        <taxon>Chloropicales</taxon>
        <taxon>Chloropicaceae</taxon>
        <taxon>Chloropicon</taxon>
    </lineage>
</organism>
<dbReference type="PROSITE" id="PS50889">
    <property type="entry name" value="S4"/>
    <property type="match status" value="1"/>
</dbReference>
<evidence type="ECO:0000313" key="3">
    <source>
        <dbReference type="EMBL" id="QBX98859.1"/>
    </source>
</evidence>
<dbReference type="GO" id="GO:0003723">
    <property type="term" value="F:RNA binding"/>
    <property type="evidence" value="ECO:0007669"/>
    <property type="project" value="UniProtKB-KW"/>
</dbReference>
<dbReference type="Pfam" id="PF01479">
    <property type="entry name" value="S4"/>
    <property type="match status" value="1"/>
</dbReference>
<keyword evidence="1" id="KW-0694">RNA-binding</keyword>
<evidence type="ECO:0000256" key="1">
    <source>
        <dbReference type="PROSITE-ProRule" id="PRU00182"/>
    </source>
</evidence>
<protein>
    <submittedName>
        <fullName evidence="3">Ribosomal protein S4</fullName>
    </submittedName>
</protein>
<geneLocation type="mitochondrion" evidence="3"/>
<name>A0A4D6C747_9CHLO</name>
<dbReference type="InterPro" id="IPR036986">
    <property type="entry name" value="S4_RNA-bd_sf"/>
</dbReference>
<accession>A0A4D6C747</accession>
<proteinExistence type="predicted"/>
<dbReference type="Gene3D" id="3.10.290.10">
    <property type="entry name" value="RNA-binding S4 domain"/>
    <property type="match status" value="1"/>
</dbReference>
<keyword evidence="3" id="KW-0689">Ribosomal protein</keyword>
<dbReference type="SMART" id="SM00363">
    <property type="entry name" value="S4"/>
    <property type="match status" value="1"/>
</dbReference>
<keyword evidence="3" id="KW-0687">Ribonucleoprotein</keyword>
<dbReference type="SUPFAM" id="SSF55174">
    <property type="entry name" value="Alpha-L RNA-binding motif"/>
    <property type="match status" value="1"/>
</dbReference>
<keyword evidence="3" id="KW-0496">Mitochondrion</keyword>
<dbReference type="InterPro" id="IPR002942">
    <property type="entry name" value="S4_RNA-bd"/>
</dbReference>
<gene>
    <name evidence="3" type="primary">rps4</name>
</gene>
<feature type="domain" description="RNA-binding S4" evidence="2">
    <location>
        <begin position="94"/>
        <end position="155"/>
    </location>
</feature>
<dbReference type="GO" id="GO:0005840">
    <property type="term" value="C:ribosome"/>
    <property type="evidence" value="ECO:0007669"/>
    <property type="project" value="UniProtKB-KW"/>
</dbReference>
<reference evidence="3" key="1">
    <citation type="journal article" date="2019" name="Genome Biol. Evol.">
        <title>Tracing the Evolution of the Plastome and Mitogenome in the Chloropicophyceae Uncovered Convergent tRNA Gene Losses and a Variant Plastid Genetic Code.</title>
        <authorList>
            <person name="Turmel M."/>
            <person name="Dos Santos A.L."/>
            <person name="Otis C."/>
            <person name="Sergerie R."/>
            <person name="Lemieux C."/>
        </authorList>
    </citation>
    <scope>NUCLEOTIDE SEQUENCE</scope>
</reference>